<organism evidence="2 3">
    <name type="scientific">Pseudoalteromonas phenolica</name>
    <dbReference type="NCBI Taxonomy" id="161398"/>
    <lineage>
        <taxon>Bacteria</taxon>
        <taxon>Pseudomonadati</taxon>
        <taxon>Pseudomonadota</taxon>
        <taxon>Gammaproteobacteria</taxon>
        <taxon>Alteromonadales</taxon>
        <taxon>Pseudoalteromonadaceae</taxon>
        <taxon>Pseudoalteromonas</taxon>
    </lineage>
</organism>
<feature type="signal peptide" evidence="1">
    <location>
        <begin position="1"/>
        <end position="27"/>
    </location>
</feature>
<evidence type="ECO:0000313" key="2">
    <source>
        <dbReference type="EMBL" id="RZQ51414.1"/>
    </source>
</evidence>
<gene>
    <name evidence="2" type="ORF">C1E23_19455</name>
</gene>
<dbReference type="EMBL" id="PPSX01000098">
    <property type="protein sequence ID" value="RZQ51414.1"/>
    <property type="molecule type" value="Genomic_DNA"/>
</dbReference>
<keyword evidence="1" id="KW-0732">Signal</keyword>
<sequence>MGNLNTMKITSLVFAVWALAQSSVVSATDYKTVLIHGFQPQQLLFGSPNTVSSDGENYWADYWGALADERIDWPSFERVKGKIATDYVWPKLKSMSERGVCDQGCILVTHSTGDLVARYIIDNQANWLSAAGLKPLNIIATFDIAGAGGGSELADLAVNVTQGATFWNPLIEMALQAWLGGPLTDKLGVLNDLKVNNARQLAALPSDRAPRLRFVGEGDLFLGATKLFLKGKDDSVVASHSSCGSSKAGNFGSCSSSVAFNGKISSQGDAVTSFMPNHYPMLMSDNYDHLSIILNKPKGKVTAANDTVRLDNGDTISFSTYQKDYGFWIFKTHYKYVSQSDSQSMSKLIYNTL</sequence>
<dbReference type="Proteomes" id="UP000291338">
    <property type="component" value="Unassembled WGS sequence"/>
</dbReference>
<evidence type="ECO:0000256" key="1">
    <source>
        <dbReference type="SAM" id="SignalP"/>
    </source>
</evidence>
<name>A0A4Q7IH81_9GAMM</name>
<protein>
    <submittedName>
        <fullName evidence="2">Uncharacterized protein</fullName>
    </submittedName>
</protein>
<dbReference type="RefSeq" id="WP_130257142.1">
    <property type="nucleotide sequence ID" value="NZ_PPSX01000098.1"/>
</dbReference>
<evidence type="ECO:0000313" key="3">
    <source>
        <dbReference type="Proteomes" id="UP000291338"/>
    </source>
</evidence>
<reference evidence="2 3" key="1">
    <citation type="submission" date="2018-01" db="EMBL/GenBank/DDBJ databases">
        <title>Co-occurrence of chitin degradation, pigmentation and bioactivity in marine Pseudoalteromonas.</title>
        <authorList>
            <person name="Paulsen S."/>
            <person name="Gram L."/>
            <person name="Machado H."/>
        </authorList>
    </citation>
    <scope>NUCLEOTIDE SEQUENCE [LARGE SCALE GENOMIC DNA]</scope>
    <source>
        <strain evidence="2 3">S3898</strain>
    </source>
</reference>
<accession>A0A4Q7IH81</accession>
<proteinExistence type="predicted"/>
<feature type="chain" id="PRO_5020386149" evidence="1">
    <location>
        <begin position="28"/>
        <end position="353"/>
    </location>
</feature>
<comment type="caution">
    <text evidence="2">The sequence shown here is derived from an EMBL/GenBank/DDBJ whole genome shotgun (WGS) entry which is preliminary data.</text>
</comment>
<dbReference type="AlphaFoldDB" id="A0A4Q7IH81"/>